<dbReference type="PROSITE" id="PS51898">
    <property type="entry name" value="TYR_RECOMBINASE"/>
    <property type="match status" value="1"/>
</dbReference>
<keyword evidence="3 5" id="KW-0238">DNA-binding</keyword>
<dbReference type="CDD" id="cd00397">
    <property type="entry name" value="DNA_BRE_C"/>
    <property type="match status" value="1"/>
</dbReference>
<dbReference type="Pfam" id="PF00589">
    <property type="entry name" value="Phage_integrase"/>
    <property type="match status" value="1"/>
</dbReference>
<protein>
    <submittedName>
        <fullName evidence="8">Site-specific recombinase XerD</fullName>
    </submittedName>
</protein>
<dbReference type="GO" id="GO:0003677">
    <property type="term" value="F:DNA binding"/>
    <property type="evidence" value="ECO:0007669"/>
    <property type="project" value="UniProtKB-UniRule"/>
</dbReference>
<comment type="caution">
    <text evidence="8">The sequence shown here is derived from an EMBL/GenBank/DDBJ whole genome shotgun (WGS) entry which is preliminary data.</text>
</comment>
<dbReference type="PANTHER" id="PTHR30349:SF64">
    <property type="entry name" value="PROPHAGE INTEGRASE INTD-RELATED"/>
    <property type="match status" value="1"/>
</dbReference>
<dbReference type="SUPFAM" id="SSF56349">
    <property type="entry name" value="DNA breaking-rejoining enzymes"/>
    <property type="match status" value="1"/>
</dbReference>
<feature type="domain" description="Core-binding (CB)" evidence="7">
    <location>
        <begin position="163"/>
        <end position="251"/>
    </location>
</feature>
<evidence type="ECO:0000256" key="5">
    <source>
        <dbReference type="PROSITE-ProRule" id="PRU01248"/>
    </source>
</evidence>
<evidence type="ECO:0000256" key="3">
    <source>
        <dbReference type="ARBA" id="ARBA00023125"/>
    </source>
</evidence>
<dbReference type="GO" id="GO:0006310">
    <property type="term" value="P:DNA recombination"/>
    <property type="evidence" value="ECO:0007669"/>
    <property type="project" value="UniProtKB-KW"/>
</dbReference>
<comment type="similarity">
    <text evidence="1">Belongs to the 'phage' integrase family.</text>
</comment>
<dbReference type="AlphaFoldDB" id="A0A2T1AEA2"/>
<dbReference type="Gene3D" id="1.10.150.130">
    <property type="match status" value="1"/>
</dbReference>
<dbReference type="InterPro" id="IPR002104">
    <property type="entry name" value="Integrase_catalytic"/>
</dbReference>
<dbReference type="Proteomes" id="UP000237718">
    <property type="component" value="Unassembled WGS sequence"/>
</dbReference>
<dbReference type="InterPro" id="IPR050090">
    <property type="entry name" value="Tyrosine_recombinase_XerCD"/>
</dbReference>
<evidence type="ECO:0000259" key="6">
    <source>
        <dbReference type="PROSITE" id="PS51898"/>
    </source>
</evidence>
<evidence type="ECO:0000313" key="8">
    <source>
        <dbReference type="EMBL" id="PRZ46886.1"/>
    </source>
</evidence>
<evidence type="ECO:0000259" key="7">
    <source>
        <dbReference type="PROSITE" id="PS51900"/>
    </source>
</evidence>
<dbReference type="GO" id="GO:0015074">
    <property type="term" value="P:DNA integration"/>
    <property type="evidence" value="ECO:0007669"/>
    <property type="project" value="UniProtKB-KW"/>
</dbReference>
<feature type="domain" description="Tyr recombinase" evidence="6">
    <location>
        <begin position="279"/>
        <end position="485"/>
    </location>
</feature>
<evidence type="ECO:0000313" key="9">
    <source>
        <dbReference type="Proteomes" id="UP000237718"/>
    </source>
</evidence>
<dbReference type="EMBL" id="PVUF01000008">
    <property type="protein sequence ID" value="PRZ46886.1"/>
    <property type="molecule type" value="Genomic_DNA"/>
</dbReference>
<evidence type="ECO:0000256" key="4">
    <source>
        <dbReference type="ARBA" id="ARBA00023172"/>
    </source>
</evidence>
<keyword evidence="4" id="KW-0233">DNA recombination</keyword>
<dbReference type="InterPro" id="IPR010998">
    <property type="entry name" value="Integrase_recombinase_N"/>
</dbReference>
<evidence type="ECO:0000256" key="2">
    <source>
        <dbReference type="ARBA" id="ARBA00022908"/>
    </source>
</evidence>
<dbReference type="PROSITE" id="PS51900">
    <property type="entry name" value="CB"/>
    <property type="match status" value="1"/>
</dbReference>
<gene>
    <name evidence="8" type="ORF">CLV89_10830</name>
</gene>
<name>A0A2T1AEA2_TRISK</name>
<keyword evidence="2" id="KW-0229">DNA integration</keyword>
<dbReference type="Gene3D" id="1.10.443.10">
    <property type="entry name" value="Intergrase catalytic core"/>
    <property type="match status" value="1"/>
</dbReference>
<proteinExistence type="inferred from homology"/>
<organism evidence="8 9">
    <name type="scientific">Tritonibacter scottomollicae</name>
    <name type="common">Epibacterium scottomollicae</name>
    <dbReference type="NCBI Taxonomy" id="483013"/>
    <lineage>
        <taxon>Bacteria</taxon>
        <taxon>Pseudomonadati</taxon>
        <taxon>Pseudomonadota</taxon>
        <taxon>Alphaproteobacteria</taxon>
        <taxon>Rhodobacterales</taxon>
        <taxon>Paracoccaceae</taxon>
        <taxon>Tritonibacter</taxon>
    </lineage>
</organism>
<reference evidence="8 9" key="1">
    <citation type="submission" date="2018-03" db="EMBL/GenBank/DDBJ databases">
        <title>Genomic Encyclopedia of Archaeal and Bacterial Type Strains, Phase II (KMG-II): from individual species to whole genera.</title>
        <authorList>
            <person name="Goeker M."/>
        </authorList>
    </citation>
    <scope>NUCLEOTIDE SEQUENCE [LARGE SCALE GENOMIC DNA]</scope>
    <source>
        <strain evidence="8 9">DSM 25328</strain>
    </source>
</reference>
<dbReference type="Pfam" id="PF13495">
    <property type="entry name" value="Phage_int_SAM_4"/>
    <property type="match status" value="1"/>
</dbReference>
<dbReference type="InterPro" id="IPR004107">
    <property type="entry name" value="Integrase_SAM-like_N"/>
</dbReference>
<dbReference type="InterPro" id="IPR013762">
    <property type="entry name" value="Integrase-like_cat_sf"/>
</dbReference>
<sequence length="535" mass="60494">MSRRYKIRAKGHRVYDVSEVMELYDICRNTVSNWVGTGLTPSHGTGPQLFRGCELNRFHIARRAQGRKNLRVGQFLCMSCKVAVFPHMPSLNLRQTKKTSWMALGACSECGAAVMKLLDATKHDRLQEAIRTNANLTEIDEGQAEEQVCVGTNTPLRLPENPSMNDRIIHDWQLYAGRYDSKTVDAHLASIRDFEDFFEGQCFSLTKDKDVGKYRKWLLEKGELPREAGGFSASTIRHRASHLAAFFKWLGKQDGYRRLSANLFEYFALPRQKMARVLARPDKIYPSIDEALTMIQSMPTITRTQRRDRAIVAGAFVTGLRAAALSTMRLKHIDCVAKTAVQDARDMRAKNGKSFVIRWFPVPDAFHDIVESWKEELANDGFESDDALFPDAKYLYRPKVGTDPVPTLQTNGVVNRAFRIASTGLGKSFSPHSARHCLKALGDKLCTRAEERKAWSLNLGHESVVVTDTHYGKMTDGTRLQVLGSLKEEDQTSDDEKELLLKYFFHALVPGSPEHRAARILVRKREAALDDDVLE</sequence>
<accession>A0A2T1AEA2</accession>
<dbReference type="InterPro" id="IPR011010">
    <property type="entry name" value="DNA_brk_join_enz"/>
</dbReference>
<dbReference type="PANTHER" id="PTHR30349">
    <property type="entry name" value="PHAGE INTEGRASE-RELATED"/>
    <property type="match status" value="1"/>
</dbReference>
<evidence type="ECO:0000256" key="1">
    <source>
        <dbReference type="ARBA" id="ARBA00008857"/>
    </source>
</evidence>
<dbReference type="InterPro" id="IPR044068">
    <property type="entry name" value="CB"/>
</dbReference>